<protein>
    <submittedName>
        <fullName evidence="2">Uncharacterized protein</fullName>
    </submittedName>
</protein>
<evidence type="ECO:0000313" key="2">
    <source>
        <dbReference type="EMBL" id="KAJ8865803.1"/>
    </source>
</evidence>
<dbReference type="EMBL" id="JARBHB010000017">
    <property type="protein sequence ID" value="KAJ8865803.1"/>
    <property type="molecule type" value="Genomic_DNA"/>
</dbReference>
<organism evidence="2 3">
    <name type="scientific">Dryococelus australis</name>
    <dbReference type="NCBI Taxonomy" id="614101"/>
    <lineage>
        <taxon>Eukaryota</taxon>
        <taxon>Metazoa</taxon>
        <taxon>Ecdysozoa</taxon>
        <taxon>Arthropoda</taxon>
        <taxon>Hexapoda</taxon>
        <taxon>Insecta</taxon>
        <taxon>Pterygota</taxon>
        <taxon>Neoptera</taxon>
        <taxon>Polyneoptera</taxon>
        <taxon>Phasmatodea</taxon>
        <taxon>Verophasmatodea</taxon>
        <taxon>Anareolatae</taxon>
        <taxon>Phasmatidae</taxon>
        <taxon>Eurycanthinae</taxon>
        <taxon>Dryococelus</taxon>
    </lineage>
</organism>
<feature type="region of interest" description="Disordered" evidence="1">
    <location>
        <begin position="592"/>
        <end position="613"/>
    </location>
</feature>
<sequence>MANAPGGLWAQNTEAKRLALAKSPHWPAILRDIPLVHTVLDTSWRTLVQSSPSTATADNQCAADIGMFVHVTVKSSLQFIDLRNLSGLYLKVIELANFSCLYQLDASTVSGDLRDLSTDRHARIKVAATPFYFYLGSPLVYDLPIMKAVKYRVVSGVVWANRTMVSSNTRHRTGALAAVDIDDSLLNTEGGNPLRMKGFPAETRRFSSFLDGAALECKGGKKLEHPEKIRKSGGNPVGIEPGLPWWEAGALATAPPPPTHSAFQLPAPIKYNFFVQHTCKETSSEWPYCQVWSIHWLLPEATANEQTSEARVYTLLWSLPNSVGMTGMRKREIPEKNLPTSDIVRHDSRLRKSRARLGSLIYIRAKDLRPLASACHNSFTATGVLTVNYWSRVVYGVSDESISKDTHDVIVHFCAVQPATKLLRETNGAALECKGGGDGQIPEKASSGTIPTYEDLGWPEPRLNPVRFGRRIFTATKDRIEVSCLYSPLQQYLGIGKFREFNDHLARLRSGVYTRASDVCSLAVACGIASVTPHLAVWPLTTCFIASPAIGSKSSRTVEFVKRFGRLLTARPSELMMVVEENIERHRNEGAVEAGDPREDQPANGIVRHDSHLTRPGIEHGSPWWEASVPVIPGHDMKCDPRMERRWFTRAGETGVPRENPPASPLIPASPLPPIPTSIAFIGSKDLAVKSLFTHS</sequence>
<evidence type="ECO:0000256" key="1">
    <source>
        <dbReference type="SAM" id="MobiDB-lite"/>
    </source>
</evidence>
<gene>
    <name evidence="2" type="ORF">PR048_033325</name>
</gene>
<evidence type="ECO:0000313" key="3">
    <source>
        <dbReference type="Proteomes" id="UP001159363"/>
    </source>
</evidence>
<proteinExistence type="predicted"/>
<dbReference type="Proteomes" id="UP001159363">
    <property type="component" value="Chromosome 16"/>
</dbReference>
<keyword evidence="3" id="KW-1185">Reference proteome</keyword>
<name>A0ABQ9G0X1_9NEOP</name>
<reference evidence="2 3" key="1">
    <citation type="submission" date="2023-02" db="EMBL/GenBank/DDBJ databases">
        <title>LHISI_Scaffold_Assembly.</title>
        <authorList>
            <person name="Stuart O.P."/>
            <person name="Cleave R."/>
            <person name="Magrath M.J.L."/>
            <person name="Mikheyev A.S."/>
        </authorList>
    </citation>
    <scope>NUCLEOTIDE SEQUENCE [LARGE SCALE GENOMIC DNA]</scope>
    <source>
        <strain evidence="2">Daus_M_001</strain>
        <tissue evidence="2">Leg muscle</tissue>
    </source>
</reference>
<comment type="caution">
    <text evidence="2">The sequence shown here is derived from an EMBL/GenBank/DDBJ whole genome shotgun (WGS) entry which is preliminary data.</text>
</comment>
<accession>A0ABQ9G0X1</accession>